<dbReference type="Pfam" id="PF13472">
    <property type="entry name" value="Lipase_GDSL_2"/>
    <property type="match status" value="1"/>
</dbReference>
<feature type="non-terminal residue" evidence="2">
    <location>
        <position position="1"/>
    </location>
</feature>
<protein>
    <recommendedName>
        <fullName evidence="1">SGNH hydrolase-type esterase domain-containing protein</fullName>
    </recommendedName>
</protein>
<dbReference type="GO" id="GO:0004622">
    <property type="term" value="F:phosphatidylcholine lysophospholipase activity"/>
    <property type="evidence" value="ECO:0007669"/>
    <property type="project" value="TreeGrafter"/>
</dbReference>
<dbReference type="PANTHER" id="PTHR30383">
    <property type="entry name" value="THIOESTERASE 1/PROTEASE 1/LYSOPHOSPHOLIPASE L1"/>
    <property type="match status" value="1"/>
</dbReference>
<sequence length="152" mass="17135">FVNLGVNGDDTRGMIERMMTDVAPREPDYVIVWGGINDLLIGRAPIHVMESLEQMYLTAREQSIEPIACTLTSVTYQGVIISRIMELNGLIRHHCAENRIRLADLFKAMSNESGLLLEEYSSDGLHLNNNGNKRIADTVYSEVIKFILLNVR</sequence>
<evidence type="ECO:0000259" key="1">
    <source>
        <dbReference type="Pfam" id="PF13472"/>
    </source>
</evidence>
<organism evidence="2">
    <name type="scientific">marine sediment metagenome</name>
    <dbReference type="NCBI Taxonomy" id="412755"/>
    <lineage>
        <taxon>unclassified sequences</taxon>
        <taxon>metagenomes</taxon>
        <taxon>ecological metagenomes</taxon>
    </lineage>
</organism>
<gene>
    <name evidence="2" type="ORF">S01H1_30952</name>
</gene>
<reference evidence="2" key="1">
    <citation type="journal article" date="2014" name="Front. Microbiol.">
        <title>High frequency of phylogenetically diverse reductive dehalogenase-homologous genes in deep subseafloor sedimentary metagenomes.</title>
        <authorList>
            <person name="Kawai M."/>
            <person name="Futagami T."/>
            <person name="Toyoda A."/>
            <person name="Takaki Y."/>
            <person name="Nishi S."/>
            <person name="Hori S."/>
            <person name="Arai W."/>
            <person name="Tsubouchi T."/>
            <person name="Morono Y."/>
            <person name="Uchiyama I."/>
            <person name="Ito T."/>
            <person name="Fujiyama A."/>
            <person name="Inagaki F."/>
            <person name="Takami H."/>
        </authorList>
    </citation>
    <scope>NUCLEOTIDE SEQUENCE</scope>
    <source>
        <strain evidence="2">Expedition CK06-06</strain>
    </source>
</reference>
<comment type="caution">
    <text evidence="2">The sequence shown here is derived from an EMBL/GenBank/DDBJ whole genome shotgun (WGS) entry which is preliminary data.</text>
</comment>
<dbReference type="PANTHER" id="PTHR30383:SF5">
    <property type="entry name" value="SGNH HYDROLASE-TYPE ESTERASE DOMAIN-CONTAINING PROTEIN"/>
    <property type="match status" value="1"/>
</dbReference>
<dbReference type="InterPro" id="IPR051532">
    <property type="entry name" value="Ester_Hydrolysis_Enzymes"/>
</dbReference>
<feature type="domain" description="SGNH hydrolase-type esterase" evidence="1">
    <location>
        <begin position="2"/>
        <end position="133"/>
    </location>
</feature>
<dbReference type="InterPro" id="IPR013830">
    <property type="entry name" value="SGNH_hydro"/>
</dbReference>
<dbReference type="Gene3D" id="3.40.50.1110">
    <property type="entry name" value="SGNH hydrolase"/>
    <property type="match status" value="1"/>
</dbReference>
<dbReference type="EMBL" id="BARS01019077">
    <property type="protein sequence ID" value="GAF87199.1"/>
    <property type="molecule type" value="Genomic_DNA"/>
</dbReference>
<proteinExistence type="predicted"/>
<evidence type="ECO:0000313" key="2">
    <source>
        <dbReference type="EMBL" id="GAF87199.1"/>
    </source>
</evidence>
<dbReference type="InterPro" id="IPR036514">
    <property type="entry name" value="SGNH_hydro_sf"/>
</dbReference>
<dbReference type="SUPFAM" id="SSF52266">
    <property type="entry name" value="SGNH hydrolase"/>
    <property type="match status" value="1"/>
</dbReference>
<dbReference type="AlphaFoldDB" id="X0T1R9"/>
<accession>X0T1R9</accession>
<name>X0T1R9_9ZZZZ</name>